<dbReference type="EMBL" id="KI913195">
    <property type="protein sequence ID" value="ETV67660.1"/>
    <property type="molecule type" value="Genomic_DNA"/>
</dbReference>
<reference evidence="2" key="1">
    <citation type="submission" date="2013-12" db="EMBL/GenBank/DDBJ databases">
        <title>The Genome Sequence of Aphanomyces astaci APO3.</title>
        <authorList>
            <consortium name="The Broad Institute Genomics Platform"/>
            <person name="Russ C."/>
            <person name="Tyler B."/>
            <person name="van West P."/>
            <person name="Dieguez-Uribeondo J."/>
            <person name="Young S.K."/>
            <person name="Zeng Q."/>
            <person name="Gargeya S."/>
            <person name="Fitzgerald M."/>
            <person name="Abouelleil A."/>
            <person name="Alvarado L."/>
            <person name="Chapman S.B."/>
            <person name="Gainer-Dewar J."/>
            <person name="Goldberg J."/>
            <person name="Griggs A."/>
            <person name="Gujja S."/>
            <person name="Hansen M."/>
            <person name="Howarth C."/>
            <person name="Imamovic A."/>
            <person name="Ireland A."/>
            <person name="Larimer J."/>
            <person name="McCowan C."/>
            <person name="Murphy C."/>
            <person name="Pearson M."/>
            <person name="Poon T.W."/>
            <person name="Priest M."/>
            <person name="Roberts A."/>
            <person name="Saif S."/>
            <person name="Shea T."/>
            <person name="Sykes S."/>
            <person name="Wortman J."/>
            <person name="Nusbaum C."/>
            <person name="Birren B."/>
        </authorList>
    </citation>
    <scope>NUCLEOTIDE SEQUENCE [LARGE SCALE GENOMIC DNA]</scope>
    <source>
        <strain evidence="2">APO3</strain>
    </source>
</reference>
<dbReference type="AlphaFoldDB" id="W4FJL0"/>
<evidence type="ECO:0008006" key="3">
    <source>
        <dbReference type="Google" id="ProtNLM"/>
    </source>
</evidence>
<dbReference type="SUPFAM" id="SSF57903">
    <property type="entry name" value="FYVE/PHD zinc finger"/>
    <property type="match status" value="1"/>
</dbReference>
<name>W4FJL0_APHAT</name>
<proteinExistence type="predicted"/>
<dbReference type="InterPro" id="IPR011011">
    <property type="entry name" value="Znf_FYVE_PHD"/>
</dbReference>
<feature type="region of interest" description="Disordered" evidence="1">
    <location>
        <begin position="478"/>
        <end position="542"/>
    </location>
</feature>
<dbReference type="InterPro" id="IPR013083">
    <property type="entry name" value="Znf_RING/FYVE/PHD"/>
</dbReference>
<dbReference type="PANTHER" id="PTHR14296:SF3">
    <property type="entry name" value="DIKAR, ISOFORM F"/>
    <property type="match status" value="1"/>
</dbReference>
<dbReference type="InterPro" id="IPR028938">
    <property type="entry name" value="Rsf1-like"/>
</dbReference>
<dbReference type="VEuPathDB" id="FungiDB:H257_16248"/>
<feature type="compositionally biased region" description="Polar residues" evidence="1">
    <location>
        <begin position="759"/>
        <end position="768"/>
    </location>
</feature>
<gene>
    <name evidence="2" type="ORF">H257_16248</name>
</gene>
<dbReference type="PANTHER" id="PTHR14296">
    <property type="entry name" value="REMODELING AND SPACING FACTOR 1"/>
    <property type="match status" value="1"/>
</dbReference>
<sequence length="799" mass="89145">MVPTSTAAVPPRPASKSASHADTFTSGNLNGSKTNDDSSDDEDGSNGSSSRSSAGDDDDDEGESVSGTEGDTEVEVADTKQVILSPRKSCVPVPAAATGPIDTNSPLGILRSMVEMAQTCHFLLVFGPTLKIPSISRTELESGIIDGNKSDAYPLLVEVFYRLCRDAGQKIEKARMLQEWERVVHRKLADNWQREFQENPMPTTHSFDDVSVRDRARILHALCEWRVHASDITKFIAGLSTSAPLPPKDDKHSNTTTTVITYASLRPEALGEDDDGSIYWYFHDGCWVYAETASAHSRKPPPPVYHVRYATPSKIRLSTHFELENNAGLDTLVESTLVVAPSSSSLKRKRSSSKKEHKSDSKKKSKRSRHHRSSSRHHRSSRHDDDEEDPAVPKQLKAEIHETIVPPPPLPQIPEEPETSNEDAVKPPPPHDRSDTHVLCSMCKKSYDMSLLDPPLLRKPQGEWKCFECLVNDCRGWPRRRPSRQVAPPPPPPPTEKTKTSKKKSTSSSSSHKSSKKSSHSSSKKKSSSRRHRSSSSSSHSYPDEFKLLLDLYHTRKRQRDEALAESVAAGMPPAPWLLHTAIKTEPRALVDGNNVGGWRVVSASVADLKLLLATKFVSGSMAQQRLKGQLIQILKAGEAHEEQVTRLRVHEEQQMMWQMQALPRRASSRVALERLKSQSDPHASKSDDDTATWHETLPHSTANDRALRLTRRTSSADNVPEGHQKRRLAMERAHRASRRQREWDGPSSSDDDGDVVTPRQTRQSATYESPVKQGEWVNWNALQVQFDLLFYQHAGVLR</sequence>
<evidence type="ECO:0000313" key="2">
    <source>
        <dbReference type="EMBL" id="ETV67660.1"/>
    </source>
</evidence>
<dbReference type="Gene3D" id="3.30.40.10">
    <property type="entry name" value="Zinc/RING finger domain, C3HC4 (zinc finger)"/>
    <property type="match status" value="1"/>
</dbReference>
<dbReference type="RefSeq" id="XP_009842915.1">
    <property type="nucleotide sequence ID" value="XM_009844613.1"/>
</dbReference>
<organism evidence="2">
    <name type="scientific">Aphanomyces astaci</name>
    <name type="common">Crayfish plague agent</name>
    <dbReference type="NCBI Taxonomy" id="112090"/>
    <lineage>
        <taxon>Eukaryota</taxon>
        <taxon>Sar</taxon>
        <taxon>Stramenopiles</taxon>
        <taxon>Oomycota</taxon>
        <taxon>Saprolegniomycetes</taxon>
        <taxon>Saprolegniales</taxon>
        <taxon>Verrucalvaceae</taxon>
        <taxon>Aphanomyces</taxon>
    </lineage>
</organism>
<feature type="region of interest" description="Disordered" evidence="1">
    <location>
        <begin position="674"/>
        <end position="771"/>
    </location>
</feature>
<feature type="compositionally biased region" description="Basic residues" evidence="1">
    <location>
        <begin position="360"/>
        <end position="381"/>
    </location>
</feature>
<feature type="region of interest" description="Disordered" evidence="1">
    <location>
        <begin position="1"/>
        <end position="81"/>
    </location>
</feature>
<dbReference type="GeneID" id="20818244"/>
<feature type="compositionally biased region" description="Polar residues" evidence="1">
    <location>
        <begin position="16"/>
        <end position="33"/>
    </location>
</feature>
<feature type="compositionally biased region" description="Pro residues" evidence="1">
    <location>
        <begin position="405"/>
        <end position="414"/>
    </location>
</feature>
<protein>
    <recommendedName>
        <fullName evidence="3">PHD-type domain-containing protein</fullName>
    </recommendedName>
</protein>
<evidence type="ECO:0000256" key="1">
    <source>
        <dbReference type="SAM" id="MobiDB-lite"/>
    </source>
</evidence>
<feature type="region of interest" description="Disordered" evidence="1">
    <location>
        <begin position="339"/>
        <end position="437"/>
    </location>
</feature>
<feature type="compositionally biased region" description="Basic and acidic residues" evidence="1">
    <location>
        <begin position="423"/>
        <end position="436"/>
    </location>
</feature>
<feature type="compositionally biased region" description="Basic and acidic residues" evidence="1">
    <location>
        <begin position="721"/>
        <end position="745"/>
    </location>
</feature>
<accession>W4FJL0</accession>
<dbReference type="GO" id="GO:0031213">
    <property type="term" value="C:RSF complex"/>
    <property type="evidence" value="ECO:0007669"/>
    <property type="project" value="InterPro"/>
</dbReference>
<feature type="compositionally biased region" description="Basic residues" evidence="1">
    <location>
        <begin position="513"/>
        <end position="534"/>
    </location>
</feature>
<dbReference type="GO" id="GO:0006355">
    <property type="term" value="P:regulation of DNA-templated transcription"/>
    <property type="evidence" value="ECO:0007669"/>
    <property type="project" value="InterPro"/>
</dbReference>
<dbReference type="OrthoDB" id="21449at2759"/>
<feature type="compositionally biased region" description="Basic and acidic residues" evidence="1">
    <location>
        <begin position="674"/>
        <end position="693"/>
    </location>
</feature>